<sequence>MTAHRPVSEGPSGPVDVLVAGGGPAGAVAALVVARAGRRVELLDDGGRGRGHRGAAASGLAAGTGTGEVKIGEFLPPAARPLLGELGLLDGFLAAGHPISTGTYAAWGSTALFGRSHLFDPYGHGWHLDRLRFDAFLREAAIAAGARLRRATVLDQRGDRLIVREQTTGAVTELSARWTVDATGRSCMIGRRHGHRRRQDRLVAAYVVFPSRPTGDPADAEARTVVEAAAHGWWYTTRIPAGRLVAHLTDADIADPSLRTPHGFWHALSRTVHVRRRLAGHGPAATPVPRWAPAHGLRLAPAAGPGWVAAGDAALAFDPLSSQGILMALHTGARAGQAVTSCLADEGCTTAALADYTGFLDGIAAAYQRNHANAYDQERRWPRSPFWRRRRPGGTPLSGIA</sequence>
<dbReference type="PANTHER" id="PTHR43747">
    <property type="entry name" value="FAD-BINDING PROTEIN"/>
    <property type="match status" value="1"/>
</dbReference>
<dbReference type="PRINTS" id="PR00368">
    <property type="entry name" value="FADPNR"/>
</dbReference>
<comment type="similarity">
    <text evidence="1">Belongs to the flavin-dependent halogenase family. Bacterial tryptophan halogenase subfamily.</text>
</comment>
<dbReference type="AlphaFoldDB" id="A0A1H4M186"/>
<dbReference type="Gene3D" id="3.50.50.60">
    <property type="entry name" value="FAD/NAD(P)-binding domain"/>
    <property type="match status" value="1"/>
</dbReference>
<dbReference type="InterPro" id="IPR050816">
    <property type="entry name" value="Flavin-dep_Halogenase_NPB"/>
</dbReference>
<dbReference type="Pfam" id="PF04820">
    <property type="entry name" value="Trp_halogenase"/>
    <property type="match status" value="1"/>
</dbReference>
<dbReference type="Gene3D" id="3.30.9.100">
    <property type="match status" value="1"/>
</dbReference>
<evidence type="ECO:0000256" key="1">
    <source>
        <dbReference type="ARBA" id="ARBA00038396"/>
    </source>
</evidence>
<organism evidence="2 3">
    <name type="scientific">Streptomyces misionensis</name>
    <dbReference type="NCBI Taxonomy" id="67331"/>
    <lineage>
        <taxon>Bacteria</taxon>
        <taxon>Bacillati</taxon>
        <taxon>Actinomycetota</taxon>
        <taxon>Actinomycetes</taxon>
        <taxon>Kitasatosporales</taxon>
        <taxon>Streptomycetaceae</taxon>
        <taxon>Streptomyces</taxon>
    </lineage>
</organism>
<dbReference type="GeneID" id="95509621"/>
<dbReference type="PANTHER" id="PTHR43747:SF1">
    <property type="entry name" value="SLR1998 PROTEIN"/>
    <property type="match status" value="1"/>
</dbReference>
<dbReference type="SUPFAM" id="SSF51905">
    <property type="entry name" value="FAD/NAD(P)-binding domain"/>
    <property type="match status" value="1"/>
</dbReference>
<dbReference type="Proteomes" id="UP000182375">
    <property type="component" value="Unassembled WGS sequence"/>
</dbReference>
<dbReference type="InterPro" id="IPR036188">
    <property type="entry name" value="FAD/NAD-bd_sf"/>
</dbReference>
<protein>
    <submittedName>
        <fullName evidence="2">Dehydrogenase (Flavoprotein)</fullName>
    </submittedName>
</protein>
<evidence type="ECO:0000313" key="2">
    <source>
        <dbReference type="EMBL" id="SEB76567.1"/>
    </source>
</evidence>
<dbReference type="STRING" id="67331.SAMN04490357_0334"/>
<dbReference type="EMBL" id="FNTD01000004">
    <property type="protein sequence ID" value="SEB76567.1"/>
    <property type="molecule type" value="Genomic_DNA"/>
</dbReference>
<gene>
    <name evidence="2" type="ORF">SAMN04490357_0334</name>
</gene>
<reference evidence="2 3" key="1">
    <citation type="submission" date="2016-10" db="EMBL/GenBank/DDBJ databases">
        <authorList>
            <person name="de Groot N.N."/>
        </authorList>
    </citation>
    <scope>NUCLEOTIDE SEQUENCE [LARGE SCALE GENOMIC DNA]</scope>
    <source>
        <strain evidence="2 3">DSM 40306</strain>
    </source>
</reference>
<dbReference type="PRINTS" id="PR00469">
    <property type="entry name" value="PNDRDTASEII"/>
</dbReference>
<dbReference type="InterPro" id="IPR006905">
    <property type="entry name" value="Flavin_halogenase"/>
</dbReference>
<accession>A0A1H4M186</accession>
<evidence type="ECO:0000313" key="3">
    <source>
        <dbReference type="Proteomes" id="UP000182375"/>
    </source>
</evidence>
<name>A0A1H4M186_9ACTN</name>
<proteinExistence type="inferred from homology"/>
<dbReference type="RefSeq" id="WP_074990174.1">
    <property type="nucleotide sequence ID" value="NZ_FNTD01000004.1"/>
</dbReference>
<dbReference type="GO" id="GO:0004497">
    <property type="term" value="F:monooxygenase activity"/>
    <property type="evidence" value="ECO:0007669"/>
    <property type="project" value="InterPro"/>
</dbReference>